<gene>
    <name evidence="1" type="ORF">BJP37_10195</name>
</gene>
<dbReference type="AlphaFoldDB" id="A0A1U7N087"/>
<accession>A0A1U7N087</accession>
<organism evidence="1 2">
    <name type="scientific">Moorena bouillonii PNG</name>
    <dbReference type="NCBI Taxonomy" id="568701"/>
    <lineage>
        <taxon>Bacteria</taxon>
        <taxon>Bacillati</taxon>
        <taxon>Cyanobacteriota</taxon>
        <taxon>Cyanophyceae</taxon>
        <taxon>Coleofasciculales</taxon>
        <taxon>Coleofasciculaceae</taxon>
        <taxon>Moorena</taxon>
    </lineage>
</organism>
<keyword evidence="2" id="KW-1185">Reference proteome</keyword>
<protein>
    <submittedName>
        <fullName evidence="1">Uncharacterized protein</fullName>
    </submittedName>
</protein>
<reference evidence="1 2" key="1">
    <citation type="submission" date="2016-10" db="EMBL/GenBank/DDBJ databases">
        <title>Comparative genomics uncovers the prolific and rare metabolic potential of the cyanobacterial genus Moorea.</title>
        <authorList>
            <person name="Leao T."/>
            <person name="Castelao G."/>
            <person name="Korobeynikov A."/>
            <person name="Monroe E.A."/>
            <person name="Podell S."/>
            <person name="Glukhov E."/>
            <person name="Allen E."/>
            <person name="Gerwick W.H."/>
            <person name="Gerwick L."/>
        </authorList>
    </citation>
    <scope>NUCLEOTIDE SEQUENCE [LARGE SCALE GENOMIC DNA]</scope>
    <source>
        <strain evidence="1 2">PNG5-198</strain>
    </source>
</reference>
<comment type="caution">
    <text evidence="1">The sequence shown here is derived from an EMBL/GenBank/DDBJ whole genome shotgun (WGS) entry which is preliminary data.</text>
</comment>
<evidence type="ECO:0000313" key="2">
    <source>
        <dbReference type="Proteomes" id="UP000186657"/>
    </source>
</evidence>
<proteinExistence type="predicted"/>
<evidence type="ECO:0000313" key="1">
    <source>
        <dbReference type="EMBL" id="OLT59362.1"/>
    </source>
</evidence>
<sequence>MNKTPDFDDEMLPEYQFDYRKAKPNRFAQQQPTNAIGLWPRCAIATKFQRQLSAIRSQLQKLGLL</sequence>
<dbReference type="RefSeq" id="WP_075898672.1">
    <property type="nucleotide sequence ID" value="NZ_MKZS01000001.1"/>
</dbReference>
<dbReference type="EMBL" id="MKZS01000001">
    <property type="protein sequence ID" value="OLT59362.1"/>
    <property type="molecule type" value="Genomic_DNA"/>
</dbReference>
<dbReference type="Proteomes" id="UP000186657">
    <property type="component" value="Unassembled WGS sequence"/>
</dbReference>
<name>A0A1U7N087_9CYAN</name>